<dbReference type="InterPro" id="IPR037523">
    <property type="entry name" value="VOC_core"/>
</dbReference>
<evidence type="ECO:0000313" key="2">
    <source>
        <dbReference type="EMBL" id="TWF79648.1"/>
    </source>
</evidence>
<keyword evidence="3" id="KW-1185">Reference proteome</keyword>
<dbReference type="Gene3D" id="3.30.720.120">
    <property type="match status" value="1"/>
</dbReference>
<gene>
    <name evidence="2" type="ORF">FHX44_115582</name>
</gene>
<dbReference type="Gene3D" id="3.30.720.110">
    <property type="match status" value="1"/>
</dbReference>
<dbReference type="InterPro" id="IPR004360">
    <property type="entry name" value="Glyas_Fos-R_dOase_dom"/>
</dbReference>
<dbReference type="Pfam" id="PF00903">
    <property type="entry name" value="Glyoxalase"/>
    <property type="match status" value="1"/>
</dbReference>
<dbReference type="SUPFAM" id="SSF54593">
    <property type="entry name" value="Glyoxalase/Bleomycin resistance protein/Dihydroxybiphenyl dioxygenase"/>
    <property type="match status" value="3"/>
</dbReference>
<feature type="domain" description="VOC" evidence="1">
    <location>
        <begin position="179"/>
        <end position="287"/>
    </location>
</feature>
<dbReference type="OrthoDB" id="9795306at2"/>
<organism evidence="2 3">
    <name type="scientific">Pseudonocardia hierapolitana</name>
    <dbReference type="NCBI Taxonomy" id="1128676"/>
    <lineage>
        <taxon>Bacteria</taxon>
        <taxon>Bacillati</taxon>
        <taxon>Actinomycetota</taxon>
        <taxon>Actinomycetes</taxon>
        <taxon>Pseudonocardiales</taxon>
        <taxon>Pseudonocardiaceae</taxon>
        <taxon>Pseudonocardia</taxon>
    </lineage>
</organism>
<dbReference type="PANTHER" id="PTHR33993:SF14">
    <property type="entry name" value="GB|AAF24581.1"/>
    <property type="match status" value="1"/>
</dbReference>
<evidence type="ECO:0000259" key="1">
    <source>
        <dbReference type="PROSITE" id="PS51819"/>
    </source>
</evidence>
<feature type="domain" description="VOC" evidence="1">
    <location>
        <begin position="47"/>
        <end position="172"/>
    </location>
</feature>
<evidence type="ECO:0000313" key="3">
    <source>
        <dbReference type="Proteomes" id="UP000321261"/>
    </source>
</evidence>
<dbReference type="AlphaFoldDB" id="A0A561SXQ3"/>
<dbReference type="Gene3D" id="3.10.180.10">
    <property type="entry name" value="2,3-Dihydroxybiphenyl 1,2-Dioxygenase, domain 1"/>
    <property type="match status" value="2"/>
</dbReference>
<dbReference type="InterPro" id="IPR029068">
    <property type="entry name" value="Glyas_Bleomycin-R_OHBP_Dase"/>
</dbReference>
<sequence>MTDPFDALRSPSVPVAPDPGFARALRARIERALLATDGEPAPSEGVAPHAVTPYLTVADADEAIALYADAFGARRRGEPIMMPDGRIGHAEIVIGDSVLMLAEEFPEMDLLAPVHRGGASQSLHVEVPDPDAAVERAVARGGVLERPVADGPYGRGGVVRDPSGHRWMVSAPSGPRPGQITYAAFWTRDVARADRFYGRVLGWRTVPSPNADGLPTRQVSDLALPLGLRATDRAPTLAPYYAVPDVDAAAELVRAAGGTAAEPGDRSYGRAAECVDDQGLPFTLVAPSGGGPRRSPDGPGELDYALLRVPDTTRARAFYGTVLGWRFRPGTGPGYWHPEVAGGPSAPGSGLEGGHADAVVVPWFRVPDLDTALTAVQQAGGRAVGPVRHQRGGPRIECIDDQGARFGLAQL</sequence>
<dbReference type="PROSITE" id="PS51819">
    <property type="entry name" value="VOC"/>
    <property type="match status" value="3"/>
</dbReference>
<dbReference type="PANTHER" id="PTHR33993">
    <property type="entry name" value="GLYOXALASE-RELATED"/>
    <property type="match status" value="1"/>
</dbReference>
<feature type="domain" description="VOC" evidence="1">
    <location>
        <begin position="301"/>
        <end position="411"/>
    </location>
</feature>
<accession>A0A561SXQ3</accession>
<dbReference type="Proteomes" id="UP000321261">
    <property type="component" value="Unassembled WGS sequence"/>
</dbReference>
<proteinExistence type="predicted"/>
<name>A0A561SXQ3_9PSEU</name>
<dbReference type="CDD" id="cd07246">
    <property type="entry name" value="VOC_like"/>
    <property type="match status" value="1"/>
</dbReference>
<comment type="caution">
    <text evidence="2">The sequence shown here is derived from an EMBL/GenBank/DDBJ whole genome shotgun (WGS) entry which is preliminary data.</text>
</comment>
<protein>
    <submittedName>
        <fullName evidence="2">Putative glyoxalase superfamily protein PhnB</fullName>
    </submittedName>
</protein>
<reference evidence="2 3" key="1">
    <citation type="submission" date="2019-06" db="EMBL/GenBank/DDBJ databases">
        <title>Sequencing the genomes of 1000 actinobacteria strains.</title>
        <authorList>
            <person name="Klenk H.-P."/>
        </authorList>
    </citation>
    <scope>NUCLEOTIDE SEQUENCE [LARGE SCALE GENOMIC DNA]</scope>
    <source>
        <strain evidence="2 3">DSM 45671</strain>
    </source>
</reference>
<dbReference type="EMBL" id="VIWU01000001">
    <property type="protein sequence ID" value="TWF79648.1"/>
    <property type="molecule type" value="Genomic_DNA"/>
</dbReference>
<dbReference type="InterPro" id="IPR052164">
    <property type="entry name" value="Anthracycline_SecMetBiosynth"/>
</dbReference>
<dbReference type="RefSeq" id="WP_147258470.1">
    <property type="nucleotide sequence ID" value="NZ_VIWU01000001.1"/>
</dbReference>